<feature type="region of interest" description="Disordered" evidence="2">
    <location>
        <begin position="72"/>
        <end position="137"/>
    </location>
</feature>
<dbReference type="OrthoDB" id="185373at2759"/>
<reference evidence="3 4" key="1">
    <citation type="submission" date="2008-03" db="EMBL/GenBank/DDBJ databases">
        <title>The Genome Sequence of Verticillium dahliae VdLs.17.</title>
        <authorList>
            <consortium name="The Broad Institute Genome Sequencing Platform"/>
            <person name="Ma L.-J.J."/>
            <person name="Klosterman S.J."/>
            <person name="Subbarao K."/>
            <person name="Dobinson K."/>
            <person name="Veronese P."/>
            <person name="Kang S."/>
            <person name="Gold S.E."/>
            <person name="Young S."/>
            <person name="Jaffe D."/>
            <person name="Gnerre S."/>
            <person name="Berlin A."/>
            <person name="Heiman D."/>
            <person name="Hepburn T."/>
            <person name="Sykes S."/>
            <person name="Alvarado L."/>
            <person name="Kodira C.D."/>
            <person name="Lander E."/>
            <person name="Galagan J."/>
            <person name="Nusbaum C."/>
            <person name="Birren B."/>
        </authorList>
    </citation>
    <scope>NUCLEOTIDE SEQUENCE [LARGE SCALE GENOMIC DNA]</scope>
    <source>
        <strain evidence="4">VdLs.17 / ATCC MYA-4575 / FGSC 10137</strain>
    </source>
</reference>
<dbReference type="InParanoid" id="G2WUK6"/>
<dbReference type="Pfam" id="PF01535">
    <property type="entry name" value="PPR"/>
    <property type="match status" value="1"/>
</dbReference>
<dbReference type="eggNOG" id="KOG4197">
    <property type="taxonomic scope" value="Eukaryota"/>
</dbReference>
<dbReference type="Proteomes" id="UP000001611">
    <property type="component" value="Chromosome 1"/>
</dbReference>
<evidence type="ECO:0000313" key="4">
    <source>
        <dbReference type="Proteomes" id="UP000001611"/>
    </source>
</evidence>
<dbReference type="PANTHER" id="PTHR47938:SF35">
    <property type="entry name" value="PENTATRICOPEPTIDE REPEAT-CONTAINING PROTEIN 4, MITOCHONDRIAL-RELATED"/>
    <property type="match status" value="1"/>
</dbReference>
<organism evidence="3 4">
    <name type="scientific">Verticillium dahliae (strain VdLs.17 / ATCC MYA-4575 / FGSC 10137)</name>
    <name type="common">Verticillium wilt</name>
    <dbReference type="NCBI Taxonomy" id="498257"/>
    <lineage>
        <taxon>Eukaryota</taxon>
        <taxon>Fungi</taxon>
        <taxon>Dikarya</taxon>
        <taxon>Ascomycota</taxon>
        <taxon>Pezizomycotina</taxon>
        <taxon>Sordariomycetes</taxon>
        <taxon>Hypocreomycetidae</taxon>
        <taxon>Glomerellales</taxon>
        <taxon>Plectosphaerellaceae</taxon>
        <taxon>Verticillium</taxon>
    </lineage>
</organism>
<evidence type="ECO:0000256" key="2">
    <source>
        <dbReference type="SAM" id="MobiDB-lite"/>
    </source>
</evidence>
<feature type="repeat" description="PPR" evidence="1">
    <location>
        <begin position="708"/>
        <end position="742"/>
    </location>
</feature>
<dbReference type="GO" id="GO:0003729">
    <property type="term" value="F:mRNA binding"/>
    <property type="evidence" value="ECO:0007669"/>
    <property type="project" value="TreeGrafter"/>
</dbReference>
<feature type="compositionally biased region" description="Basic and acidic residues" evidence="2">
    <location>
        <begin position="770"/>
        <end position="783"/>
    </location>
</feature>
<proteinExistence type="predicted"/>
<dbReference type="Gene3D" id="1.25.40.10">
    <property type="entry name" value="Tetratricopeptide repeat domain"/>
    <property type="match status" value="2"/>
</dbReference>
<dbReference type="EMBL" id="DS572696">
    <property type="protein sequence ID" value="EGY17797.1"/>
    <property type="molecule type" value="Genomic_DNA"/>
</dbReference>
<dbReference type="PROSITE" id="PS51375">
    <property type="entry name" value="PPR"/>
    <property type="match status" value="3"/>
</dbReference>
<dbReference type="HOGENOM" id="CLU_014278_1_0_1"/>
<dbReference type="InterPro" id="IPR002885">
    <property type="entry name" value="PPR_rpt"/>
</dbReference>
<sequence length="790" mass="88972">MRPGFICRSCLTRLAHDLVPRARTSPYNALSQAQHTVFQAASHTTPRAAFSHQRREVGTWAEIADADILLEDDRSTSSATRASPRRRSSQQTDLATEPVSSGKLRHDANGSSGQLQNGRGRPTRKHRPQRRHPMYDHNIQRLNDSEVEEFLDWKNKVRHGLLKRVQRAGWKPSEDRMIRKLKWLLEHDTVESMSAAWESLDLDRRKRIWPNIIGSALVSCPEKAKMVLESTMKPLPPGYAVQDTLNFLAIWQHSLPSDEAVAHSEALADAVMRFLRLYRHRDDARLSLRQNTVFHMMTRLGVNKLEELYTCLVDHSVPLHPNTLLHFADRFAKDAKRKELALQITIAAVAAGGANLGSPQWLSLCTSILSPAPGEGDDSRIASAVDAFEELLQHGLTPNLINYTALVRALCLQGNLETAWDVVGIIQRHNIDPDVVLLSTLIEGAKRHLGAFEHIDRVTELAVKHKAFDAPFWNGIFWTIFGSAEATAARITPIPHIVPAFKPMLYFYSKIFHIEPLQHLIPVNLADLAESCRPEMSEQWQMTSRIFAGLDAVAAEVTEKLHPTGATLGIMYMAYVRSLSQASSVLSAYSFIRQVVRKGDPVVMRFIEDKKTFLYDVIIKTLSAHPGMLRAALDIVGDMLKANFDDKAQPTVHTGDVAGTGLRRKKGVHPIPSEYTWNILLRGFIMQKEDASSERILQMMKQHGVKPNLVTWNTMLSGYARLQNVSKAITTLQRMEADGHETNEYTMRAFAKLARKDGALKKIEEAIGRNQKRRDEFPPRVDDVADLEDF</sequence>
<dbReference type="RefSeq" id="XP_009648660.1">
    <property type="nucleotide sequence ID" value="XM_009650365.1"/>
</dbReference>
<protein>
    <recommendedName>
        <fullName evidence="5">Pentatricopeptide repeat protein</fullName>
    </recommendedName>
</protein>
<dbReference type="AlphaFoldDB" id="G2WUK6"/>
<dbReference type="NCBIfam" id="TIGR00756">
    <property type="entry name" value="PPR"/>
    <property type="match status" value="3"/>
</dbReference>
<gene>
    <name evidence="3" type="ORF">VDAG_01479</name>
</gene>
<feature type="repeat" description="PPR" evidence="1">
    <location>
        <begin position="399"/>
        <end position="433"/>
    </location>
</feature>
<dbReference type="GeneID" id="20702942"/>
<evidence type="ECO:0008006" key="5">
    <source>
        <dbReference type="Google" id="ProtNLM"/>
    </source>
</evidence>
<evidence type="ECO:0000256" key="1">
    <source>
        <dbReference type="PROSITE-ProRule" id="PRU00708"/>
    </source>
</evidence>
<dbReference type="STRING" id="498257.G2WUK6"/>
<dbReference type="Pfam" id="PF13041">
    <property type="entry name" value="PPR_2"/>
    <property type="match status" value="1"/>
</dbReference>
<keyword evidence="4" id="KW-1185">Reference proteome</keyword>
<dbReference type="Pfam" id="PF13812">
    <property type="entry name" value="PPR_3"/>
    <property type="match status" value="1"/>
</dbReference>
<feature type="repeat" description="PPR" evidence="1">
    <location>
        <begin position="673"/>
        <end position="707"/>
    </location>
</feature>
<dbReference type="InterPro" id="IPR011990">
    <property type="entry name" value="TPR-like_helical_dom_sf"/>
</dbReference>
<feature type="compositionally biased region" description="Basic residues" evidence="2">
    <location>
        <begin position="121"/>
        <end position="132"/>
    </location>
</feature>
<dbReference type="KEGG" id="vda:VDAG_01479"/>
<evidence type="ECO:0000313" key="3">
    <source>
        <dbReference type="EMBL" id="EGY17797.1"/>
    </source>
</evidence>
<dbReference type="OMA" id="TDHVYNE"/>
<dbReference type="PANTHER" id="PTHR47938">
    <property type="entry name" value="RESPIRATORY COMPLEX I CHAPERONE (CIA84), PUTATIVE (AFU_ORTHOLOGUE AFUA_2G06020)-RELATED"/>
    <property type="match status" value="1"/>
</dbReference>
<feature type="region of interest" description="Disordered" evidence="2">
    <location>
        <begin position="770"/>
        <end position="790"/>
    </location>
</feature>
<name>G2WUK6_VERDV</name>
<accession>G2WUK6</accession>